<dbReference type="Pfam" id="PF08268">
    <property type="entry name" value="FBA_3"/>
    <property type="match status" value="1"/>
</dbReference>
<dbReference type="PANTHER" id="PTHR31672">
    <property type="entry name" value="BNACNNG10540D PROTEIN"/>
    <property type="match status" value="1"/>
</dbReference>
<protein>
    <recommendedName>
        <fullName evidence="1">F-box associated beta-propeller type 3 domain-containing protein</fullName>
    </recommendedName>
</protein>
<organism evidence="2 3">
    <name type="scientific">Carpinus fangiana</name>
    <dbReference type="NCBI Taxonomy" id="176857"/>
    <lineage>
        <taxon>Eukaryota</taxon>
        <taxon>Viridiplantae</taxon>
        <taxon>Streptophyta</taxon>
        <taxon>Embryophyta</taxon>
        <taxon>Tracheophyta</taxon>
        <taxon>Spermatophyta</taxon>
        <taxon>Magnoliopsida</taxon>
        <taxon>eudicotyledons</taxon>
        <taxon>Gunneridae</taxon>
        <taxon>Pentapetalae</taxon>
        <taxon>rosids</taxon>
        <taxon>fabids</taxon>
        <taxon>Fagales</taxon>
        <taxon>Betulaceae</taxon>
        <taxon>Carpinus</taxon>
    </lineage>
</organism>
<dbReference type="AlphaFoldDB" id="A0A5N6QBR7"/>
<dbReference type="SUPFAM" id="SSF50965">
    <property type="entry name" value="Galactose oxidase, central domain"/>
    <property type="match status" value="1"/>
</dbReference>
<dbReference type="PANTHER" id="PTHR31672:SF8">
    <property type="entry name" value="F-BOX DOMAIN-CONTAINING PROTEIN"/>
    <property type="match status" value="1"/>
</dbReference>
<proteinExistence type="predicted"/>
<name>A0A5N6QBR7_9ROSI</name>
<dbReference type="InterPro" id="IPR011043">
    <property type="entry name" value="Gal_Oxase/kelch_b-propeller"/>
</dbReference>
<evidence type="ECO:0000313" key="3">
    <source>
        <dbReference type="Proteomes" id="UP000327013"/>
    </source>
</evidence>
<gene>
    <name evidence="2" type="ORF">FH972_001318</name>
</gene>
<dbReference type="InterPro" id="IPR013187">
    <property type="entry name" value="F-box-assoc_dom_typ3"/>
</dbReference>
<accession>A0A5N6QBR7</accession>
<dbReference type="InterPro" id="IPR036047">
    <property type="entry name" value="F-box-like_dom_sf"/>
</dbReference>
<dbReference type="EMBL" id="CM017321">
    <property type="protein sequence ID" value="KAE7996607.1"/>
    <property type="molecule type" value="Genomic_DNA"/>
</dbReference>
<evidence type="ECO:0000313" key="2">
    <source>
        <dbReference type="EMBL" id="KAE7996607.1"/>
    </source>
</evidence>
<evidence type="ECO:0000259" key="1">
    <source>
        <dbReference type="Pfam" id="PF08268"/>
    </source>
</evidence>
<dbReference type="Gene3D" id="2.120.10.80">
    <property type="entry name" value="Kelch-type beta propeller"/>
    <property type="match status" value="1"/>
</dbReference>
<dbReference type="InterPro" id="IPR050796">
    <property type="entry name" value="SCF_F-box_component"/>
</dbReference>
<sequence length="370" mass="42421">MEPPPLALPNLAPDIILEILTRTSLKGIGRCRLISKDWNLITYGSSFMKQHQQRTKTLSGFFMQSKSETNLMPRFVSNNNLDTDSSNLSLRFLPGPVRIETATKQGILLCVHCYPKNRPKIPEYYYVCKPSTQEWCKIPNPKPRSNIIATGMVVLGSKPFRYKIVRFSTPTTTPSIGNYHCRCEIFYSKTCTWRQLKDVISLPQGNFFRFASAVSVFGTLYWLLTNDNNNVLAFNVATESWRVFELPFPLCNRKYFWYRKIVDYSGGLAMLCMISRTSTDMQLWVMEDLGTKVWSLRQTISIQQRLPEEEPYYFPHAFLSSDVLLLLGGHTAVLHNFETFSCNIVRLPLECGGQQQIFPIFSDLELVGLG</sequence>
<feature type="domain" description="F-box associated beta-propeller type 3" evidence="1">
    <location>
        <begin position="102"/>
        <end position="303"/>
    </location>
</feature>
<dbReference type="InterPro" id="IPR017451">
    <property type="entry name" value="F-box-assoc_interact_dom"/>
</dbReference>
<dbReference type="SUPFAM" id="SSF81383">
    <property type="entry name" value="F-box domain"/>
    <property type="match status" value="1"/>
</dbReference>
<dbReference type="OrthoDB" id="1845982at2759"/>
<dbReference type="Proteomes" id="UP000327013">
    <property type="component" value="Chromosome 1"/>
</dbReference>
<dbReference type="InterPro" id="IPR015915">
    <property type="entry name" value="Kelch-typ_b-propeller"/>
</dbReference>
<dbReference type="NCBIfam" id="TIGR01640">
    <property type="entry name" value="F_box_assoc_1"/>
    <property type="match status" value="1"/>
</dbReference>
<reference evidence="2 3" key="1">
    <citation type="submission" date="2019-06" db="EMBL/GenBank/DDBJ databases">
        <title>A chromosomal-level reference genome of Carpinus fangiana (Coryloideae, Betulaceae).</title>
        <authorList>
            <person name="Yang X."/>
            <person name="Wang Z."/>
            <person name="Zhang L."/>
            <person name="Hao G."/>
            <person name="Liu J."/>
            <person name="Yang Y."/>
        </authorList>
    </citation>
    <scope>NUCLEOTIDE SEQUENCE [LARGE SCALE GENOMIC DNA]</scope>
    <source>
        <strain evidence="2">Cfa_2016G</strain>
        <tissue evidence="2">Leaf</tissue>
    </source>
</reference>
<keyword evidence="3" id="KW-1185">Reference proteome</keyword>